<evidence type="ECO:0000259" key="5">
    <source>
        <dbReference type="Pfam" id="PF22666"/>
    </source>
</evidence>
<dbReference type="Gene3D" id="2.60.40.10">
    <property type="entry name" value="Immunoglobulins"/>
    <property type="match status" value="1"/>
</dbReference>
<dbReference type="InterPro" id="IPR054593">
    <property type="entry name" value="Beta-mannosidase-like_N2"/>
</dbReference>
<dbReference type="SUPFAM" id="SSF51445">
    <property type="entry name" value="(Trans)glycosidases"/>
    <property type="match status" value="1"/>
</dbReference>
<dbReference type="Proteomes" id="UP000199092">
    <property type="component" value="Chromosome I"/>
</dbReference>
<protein>
    <recommendedName>
        <fullName evidence="2">beta-mannosidase</fullName>
        <ecNumber evidence="2">3.2.1.25</ecNumber>
    </recommendedName>
</protein>
<organism evidence="6 7">
    <name type="scientific">Friedmanniella luteola</name>
    <dbReference type="NCBI Taxonomy" id="546871"/>
    <lineage>
        <taxon>Bacteria</taxon>
        <taxon>Bacillati</taxon>
        <taxon>Actinomycetota</taxon>
        <taxon>Actinomycetes</taxon>
        <taxon>Propionibacteriales</taxon>
        <taxon>Nocardioidaceae</taxon>
        <taxon>Friedmanniella</taxon>
    </lineage>
</organism>
<dbReference type="STRING" id="546871.SAMN04488543_3316"/>
<evidence type="ECO:0000256" key="4">
    <source>
        <dbReference type="ARBA" id="ARBA00023295"/>
    </source>
</evidence>
<feature type="domain" description="Beta-mannosidase-like galactose-binding" evidence="5">
    <location>
        <begin position="46"/>
        <end position="200"/>
    </location>
</feature>
<comment type="catalytic activity">
    <reaction evidence="1">
        <text>Hydrolysis of terminal, non-reducing beta-D-mannose residues in beta-D-mannosides.</text>
        <dbReference type="EC" id="3.2.1.25"/>
    </reaction>
</comment>
<dbReference type="InterPro" id="IPR017853">
    <property type="entry name" value="GH"/>
</dbReference>
<dbReference type="SUPFAM" id="SSF49303">
    <property type="entry name" value="beta-Galactosidase/glucuronidase domain"/>
    <property type="match status" value="1"/>
</dbReference>
<dbReference type="PANTHER" id="PTHR43730:SF1">
    <property type="entry name" value="BETA-MANNOSIDASE"/>
    <property type="match status" value="1"/>
</dbReference>
<evidence type="ECO:0000313" key="6">
    <source>
        <dbReference type="EMBL" id="SDT21205.1"/>
    </source>
</evidence>
<dbReference type="PANTHER" id="PTHR43730">
    <property type="entry name" value="BETA-MANNOSIDASE"/>
    <property type="match status" value="1"/>
</dbReference>
<dbReference type="InterPro" id="IPR036156">
    <property type="entry name" value="Beta-gal/glucu_dom_sf"/>
</dbReference>
<dbReference type="GO" id="GO:0005975">
    <property type="term" value="P:carbohydrate metabolic process"/>
    <property type="evidence" value="ECO:0007669"/>
    <property type="project" value="UniProtKB-ARBA"/>
</dbReference>
<dbReference type="GO" id="GO:0004567">
    <property type="term" value="F:beta-mannosidase activity"/>
    <property type="evidence" value="ECO:0007669"/>
    <property type="project" value="UniProtKB-EC"/>
</dbReference>
<dbReference type="EMBL" id="LT629749">
    <property type="protein sequence ID" value="SDT21205.1"/>
    <property type="molecule type" value="Genomic_DNA"/>
</dbReference>
<dbReference type="InterPro" id="IPR008979">
    <property type="entry name" value="Galactose-bd-like_sf"/>
</dbReference>
<dbReference type="Gene3D" id="3.20.20.80">
    <property type="entry name" value="Glycosidases"/>
    <property type="match status" value="1"/>
</dbReference>
<proteinExistence type="predicted"/>
<evidence type="ECO:0000256" key="3">
    <source>
        <dbReference type="ARBA" id="ARBA00022801"/>
    </source>
</evidence>
<evidence type="ECO:0000256" key="2">
    <source>
        <dbReference type="ARBA" id="ARBA00012754"/>
    </source>
</evidence>
<dbReference type="OrthoDB" id="9758603at2"/>
<dbReference type="GO" id="GO:0006516">
    <property type="term" value="P:glycoprotein catabolic process"/>
    <property type="evidence" value="ECO:0007669"/>
    <property type="project" value="TreeGrafter"/>
</dbReference>
<keyword evidence="4" id="KW-0326">Glycosidase</keyword>
<dbReference type="Gene3D" id="2.60.120.260">
    <property type="entry name" value="Galactose-binding domain-like"/>
    <property type="match status" value="1"/>
</dbReference>
<evidence type="ECO:0000313" key="7">
    <source>
        <dbReference type="Proteomes" id="UP000199092"/>
    </source>
</evidence>
<dbReference type="FunFam" id="3.20.20.80:FF:000050">
    <property type="entry name" value="Beta-mannosidase B"/>
    <property type="match status" value="1"/>
</dbReference>
<name>A0A1H1YIQ7_9ACTN</name>
<accession>A0A1H1YIQ7</accession>
<evidence type="ECO:0000256" key="1">
    <source>
        <dbReference type="ARBA" id="ARBA00000829"/>
    </source>
</evidence>
<gene>
    <name evidence="6" type="ORF">SAMN04488543_3316</name>
</gene>
<dbReference type="InterPro" id="IPR013783">
    <property type="entry name" value="Ig-like_fold"/>
</dbReference>
<dbReference type="EC" id="3.2.1.25" evidence="2"/>
<dbReference type="AlphaFoldDB" id="A0A1H1YIQ7"/>
<keyword evidence="3" id="KW-0378">Hydrolase</keyword>
<dbReference type="Pfam" id="PF22666">
    <property type="entry name" value="Glyco_hydro_2_N2"/>
    <property type="match status" value="1"/>
</dbReference>
<sequence length="849" mass="91854">MVTANPTTATARPLRRTTLDSVGGTAWTLSALGPVPEGWAAVGAAPVPATVPGEVHADLLAAGLIPDPFDGDHEGALAWIGRTGWSYRATFTWSGGPEDHHELVADGLDTLATVLLNGTEVARTANEHRSHRVDVGAVLVEGTNTLEVRFEAPVTGAERLAAELGDRPRAYGHPFNALRKAASQYGWDWGPDLAGAGIWKSIGLESWSGVRLAAVRPLATLEGTEGVLETHVELQWAGGAVAPVPVSVRVGTEQAEALAQPGQDSVVVVQRFADVAAWWPRGYGEQAVHDVTVELGGADATLATWSGRVGFRAVTLTTEPDPDGTGFVLAVNGEPVYVKGANWIPDDALVTRLTADTYRTGVAEAVASGMNLLRVWGGGIYESEHFYRACDEAGVLVWQDFLFACAAYSEDEPLRSEVEAEAREAVTRLSQHASLVLWNGGNENLWGYVEWGWRTPLAGRTWGDGYYTGLLPAIVAELDPRTPYSPGSPYSFMEYAHPNDHRNGTLHIWDVWNQLDYDHYRDYPARFVSEFGFQGPAAWSTLTSVVHDEPLDPYGAQMLVHQKAHEGNLKLERGLGAHLPRWPVDGDGRADMDDWHWLTSLNQARAVAFGIEHFRSFYPLNRGAVVWQLNDNWPVVSWAAVDSHGIRKPLWYALRRVYADRLATFQPRPDEHGVPVLTLVAHNDSSGVWDGELVLTRRSTGAGTPVLAEQRVPFHLDARSAVAVALDADLLAPADPRAEVLTASAEGMTTAYGYFVEDTELVLAEPDRAYEVEVAHASGGCTVTVTASALAKDLALFPDRLDAGARVDSGLVTLLAGERHTFHVTGPDVDEAALTTKPVLRSVNDVVGR</sequence>
<dbReference type="InterPro" id="IPR050887">
    <property type="entry name" value="Beta-mannosidase_GH2"/>
</dbReference>
<dbReference type="SUPFAM" id="SSF49785">
    <property type="entry name" value="Galactose-binding domain-like"/>
    <property type="match status" value="1"/>
</dbReference>
<keyword evidence="7" id="KW-1185">Reference proteome</keyword>
<reference evidence="6 7" key="1">
    <citation type="submission" date="2016-10" db="EMBL/GenBank/DDBJ databases">
        <authorList>
            <person name="de Groot N.N."/>
        </authorList>
    </citation>
    <scope>NUCLEOTIDE SEQUENCE [LARGE SCALE GENOMIC DNA]</scope>
    <source>
        <strain evidence="6 7">DSM 21741</strain>
    </source>
</reference>